<dbReference type="Proteomes" id="UP001258945">
    <property type="component" value="Unassembled WGS sequence"/>
</dbReference>
<protein>
    <submittedName>
        <fullName evidence="1">Uncharacterized protein</fullName>
    </submittedName>
</protein>
<accession>A0ABU3MM61</accession>
<proteinExistence type="predicted"/>
<evidence type="ECO:0000313" key="1">
    <source>
        <dbReference type="EMBL" id="MDT8333795.1"/>
    </source>
</evidence>
<dbReference type="EMBL" id="JAVVDO010000076">
    <property type="protein sequence ID" value="MDT8333795.1"/>
    <property type="molecule type" value="Genomic_DNA"/>
</dbReference>
<keyword evidence="2" id="KW-1185">Reference proteome</keyword>
<comment type="caution">
    <text evidence="1">The sequence shown here is derived from an EMBL/GenBank/DDBJ whole genome shotgun (WGS) entry which is preliminary data.</text>
</comment>
<sequence length="105" mass="11569">MDGEQMMTGAKGRNRERCWIVLGTDGRHVTLGRHSDPAEEEIRAAEQALSAQGQAGWLAVLEGDYWRRRTKMSVLAVRPLADPDSGFDEAVAAFEACRTRALQPA</sequence>
<evidence type="ECO:0000313" key="2">
    <source>
        <dbReference type="Proteomes" id="UP001258945"/>
    </source>
</evidence>
<reference evidence="1 2" key="1">
    <citation type="journal article" date="2019" name="Microb. Pathog.">
        <title>Comparison of VITEK 2, MALDI-TOF MS, 16S rRNA gene sequencing, and whole-genome sequencing for identification of Roseomonas mucosa.</title>
        <authorList>
            <person name="Rudolph W.W."/>
            <person name="Gunzer F."/>
            <person name="Trauth M."/>
            <person name="Bunk B."/>
            <person name="Bigge R."/>
            <person name="Schrottner P."/>
        </authorList>
    </citation>
    <scope>NUCLEOTIDE SEQUENCE [LARGE SCALE GENOMIC DNA]</scope>
    <source>
        <strain evidence="1 2">DSM 103800</strain>
    </source>
</reference>
<dbReference type="RefSeq" id="WP_314285479.1">
    <property type="nucleotide sequence ID" value="NZ_JAVVDO010000076.1"/>
</dbReference>
<organism evidence="1 2">
    <name type="scientific">Roseomonas gilardii</name>
    <dbReference type="NCBI Taxonomy" id="257708"/>
    <lineage>
        <taxon>Bacteria</taxon>
        <taxon>Pseudomonadati</taxon>
        <taxon>Pseudomonadota</taxon>
        <taxon>Alphaproteobacteria</taxon>
        <taxon>Acetobacterales</taxon>
        <taxon>Roseomonadaceae</taxon>
        <taxon>Roseomonas</taxon>
    </lineage>
</organism>
<gene>
    <name evidence="1" type="ORF">RQ831_22320</name>
</gene>
<name>A0ABU3MM61_9PROT</name>